<name>A0ABR0B4P7_9CRUS</name>
<reference evidence="1 2" key="1">
    <citation type="journal article" date="2023" name="Nucleic Acids Res.">
        <title>The hologenome of Daphnia magna reveals possible DNA methylation and microbiome-mediated evolution of the host genome.</title>
        <authorList>
            <person name="Chaturvedi A."/>
            <person name="Li X."/>
            <person name="Dhandapani V."/>
            <person name="Marshall H."/>
            <person name="Kissane S."/>
            <person name="Cuenca-Cambronero M."/>
            <person name="Asole G."/>
            <person name="Calvet F."/>
            <person name="Ruiz-Romero M."/>
            <person name="Marangio P."/>
            <person name="Guigo R."/>
            <person name="Rago D."/>
            <person name="Mirbahai L."/>
            <person name="Eastwood N."/>
            <person name="Colbourne J.K."/>
            <person name="Zhou J."/>
            <person name="Mallon E."/>
            <person name="Orsini L."/>
        </authorList>
    </citation>
    <scope>NUCLEOTIDE SEQUENCE [LARGE SCALE GENOMIC DNA]</scope>
    <source>
        <strain evidence="1">LRV0_1</strain>
    </source>
</reference>
<organism evidence="1 2">
    <name type="scientific">Daphnia magna</name>
    <dbReference type="NCBI Taxonomy" id="35525"/>
    <lineage>
        <taxon>Eukaryota</taxon>
        <taxon>Metazoa</taxon>
        <taxon>Ecdysozoa</taxon>
        <taxon>Arthropoda</taxon>
        <taxon>Crustacea</taxon>
        <taxon>Branchiopoda</taxon>
        <taxon>Diplostraca</taxon>
        <taxon>Cladocera</taxon>
        <taxon>Anomopoda</taxon>
        <taxon>Daphniidae</taxon>
        <taxon>Daphnia</taxon>
    </lineage>
</organism>
<keyword evidence="2" id="KW-1185">Reference proteome</keyword>
<gene>
    <name evidence="1" type="ORF">OUZ56_028521</name>
</gene>
<proteinExistence type="predicted"/>
<accession>A0ABR0B4P7</accession>
<dbReference type="EMBL" id="JAOYFB010000040">
    <property type="protein sequence ID" value="KAK4036467.1"/>
    <property type="molecule type" value="Genomic_DNA"/>
</dbReference>
<sequence>MKMNVKVPVPAKHENFLNILRSICIPKWNYSFKVAFFVYSWTSSQECKRHILPNRKIRLAR</sequence>
<protein>
    <submittedName>
        <fullName evidence="1">Uncharacterized protein</fullName>
    </submittedName>
</protein>
<dbReference type="Proteomes" id="UP001234178">
    <property type="component" value="Unassembled WGS sequence"/>
</dbReference>
<comment type="caution">
    <text evidence="1">The sequence shown here is derived from an EMBL/GenBank/DDBJ whole genome shotgun (WGS) entry which is preliminary data.</text>
</comment>
<evidence type="ECO:0000313" key="2">
    <source>
        <dbReference type="Proteomes" id="UP001234178"/>
    </source>
</evidence>
<evidence type="ECO:0000313" key="1">
    <source>
        <dbReference type="EMBL" id="KAK4036467.1"/>
    </source>
</evidence>